<reference evidence="2" key="1">
    <citation type="journal article" date="2019" name="Int. J. Syst. Evol. Microbiol.">
        <title>The Global Catalogue of Microorganisms (GCM) 10K type strain sequencing project: providing services to taxonomists for standard genome sequencing and annotation.</title>
        <authorList>
            <consortium name="The Broad Institute Genomics Platform"/>
            <consortium name="The Broad Institute Genome Sequencing Center for Infectious Disease"/>
            <person name="Wu L."/>
            <person name="Ma J."/>
        </authorList>
    </citation>
    <scope>NUCLEOTIDE SEQUENCE [LARGE SCALE GENOMIC DNA]</scope>
    <source>
        <strain evidence="2">KCTC 32255</strain>
    </source>
</reference>
<protein>
    <submittedName>
        <fullName evidence="1">Uncharacterized protein</fullName>
    </submittedName>
</protein>
<accession>A0ABW2C196</accession>
<gene>
    <name evidence="1" type="ORF">ACFQGD_18200</name>
</gene>
<dbReference type="Proteomes" id="UP001596337">
    <property type="component" value="Unassembled WGS sequence"/>
</dbReference>
<evidence type="ECO:0000313" key="1">
    <source>
        <dbReference type="EMBL" id="MFC6869080.1"/>
    </source>
</evidence>
<name>A0ABW2C196_9PSEU</name>
<evidence type="ECO:0000313" key="2">
    <source>
        <dbReference type="Proteomes" id="UP001596337"/>
    </source>
</evidence>
<organism evidence="1 2">
    <name type="scientific">Haloechinothrix salitolerans</name>
    <dbReference type="NCBI Taxonomy" id="926830"/>
    <lineage>
        <taxon>Bacteria</taxon>
        <taxon>Bacillati</taxon>
        <taxon>Actinomycetota</taxon>
        <taxon>Actinomycetes</taxon>
        <taxon>Pseudonocardiales</taxon>
        <taxon>Pseudonocardiaceae</taxon>
        <taxon>Haloechinothrix</taxon>
    </lineage>
</organism>
<proteinExistence type="predicted"/>
<keyword evidence="2" id="KW-1185">Reference proteome</keyword>
<comment type="caution">
    <text evidence="1">The sequence shown here is derived from an EMBL/GenBank/DDBJ whole genome shotgun (WGS) entry which is preliminary data.</text>
</comment>
<sequence length="64" mass="7293">MRDVYQHDIAEFAARLDDLAEMARWEMRKATCALFEEDLTLARADRMAQRGLLGARRYSTAASG</sequence>
<dbReference type="RefSeq" id="WP_345393188.1">
    <property type="nucleotide sequence ID" value="NZ_BAABLA010000018.1"/>
</dbReference>
<dbReference type="EMBL" id="JBHSXX010000001">
    <property type="protein sequence ID" value="MFC6869080.1"/>
    <property type="molecule type" value="Genomic_DNA"/>
</dbReference>